<name>A0AA43GS53_9CYAN</name>
<keyword evidence="5 6" id="KW-0472">Membrane</keyword>
<dbReference type="RefSeq" id="WP_280654426.1">
    <property type="nucleotide sequence ID" value="NZ_JANQDH010000051.1"/>
</dbReference>
<feature type="transmembrane region" description="Helical" evidence="6">
    <location>
        <begin position="70"/>
        <end position="88"/>
    </location>
</feature>
<organism evidence="7 8">
    <name type="scientific">Chrysosporum bergii ANA360D</name>
    <dbReference type="NCBI Taxonomy" id="617107"/>
    <lineage>
        <taxon>Bacteria</taxon>
        <taxon>Bacillati</taxon>
        <taxon>Cyanobacteriota</taxon>
        <taxon>Cyanophyceae</taxon>
        <taxon>Nostocales</taxon>
        <taxon>Nodulariaceae</taxon>
        <taxon>Chrysosporum</taxon>
    </lineage>
</organism>
<dbReference type="GO" id="GO:0015920">
    <property type="term" value="P:lipopolysaccharide transport"/>
    <property type="evidence" value="ECO:0007669"/>
    <property type="project" value="TreeGrafter"/>
</dbReference>
<comment type="caution">
    <text evidence="7">The sequence shown here is derived from an EMBL/GenBank/DDBJ whole genome shotgun (WGS) entry which is preliminary data.</text>
</comment>
<gene>
    <name evidence="7" type="ORF">NWP17_08240</name>
</gene>
<feature type="transmembrane region" description="Helical" evidence="6">
    <location>
        <begin position="304"/>
        <end position="324"/>
    </location>
</feature>
<proteinExistence type="predicted"/>
<dbReference type="PANTHER" id="PTHR33529:SF6">
    <property type="entry name" value="YJGP_YJGQ FAMILY PERMEASE"/>
    <property type="match status" value="1"/>
</dbReference>
<comment type="subcellular location">
    <subcellularLocation>
        <location evidence="1">Cell membrane</location>
        <topology evidence="1">Multi-pass membrane protein</topology>
    </subcellularLocation>
</comment>
<evidence type="ECO:0000313" key="8">
    <source>
        <dbReference type="Proteomes" id="UP001159387"/>
    </source>
</evidence>
<evidence type="ECO:0000256" key="3">
    <source>
        <dbReference type="ARBA" id="ARBA00022692"/>
    </source>
</evidence>
<dbReference type="EMBL" id="JANQDH010000051">
    <property type="protein sequence ID" value="MDH6060425.1"/>
    <property type="molecule type" value="Genomic_DNA"/>
</dbReference>
<dbReference type="PANTHER" id="PTHR33529">
    <property type="entry name" value="SLR0882 PROTEIN-RELATED"/>
    <property type="match status" value="1"/>
</dbReference>
<dbReference type="Proteomes" id="UP001159387">
    <property type="component" value="Unassembled WGS sequence"/>
</dbReference>
<sequence>MKKINIFPQLSLLERYLISELIPPLLFSIAIVTIVAESIGISFEQFKFLIERQLTFERLIYLHLLKLPEFIVFAAPIAVLLATIFTYKKLSNTSEIIAIHSCGVSLDKLVYPAVMVAALLIPVLFIFNEVIVIPANYKAAITLEKAMNINRLYFQKNDIFYQQIDDENTLDSLAQQNYLKHLLYAERFADGQMQQVTLLMRDSEKLKVIIKSRFAECYGQQKFCYFYEGVKNIINADGSYGERIKFDTMPLYLPNIALQLQIDQETLDNREMNIFQVYQRLLVFQKAGDRRNFRSLQVHLQKRFTLPVSCAVFALLGSAIGINLQPRVRYNSFSLTLAIILLYDAVQLITNILIISEIISFYWIWLPNLVGTGAGVYLLIKKSSSS</sequence>
<keyword evidence="8" id="KW-1185">Reference proteome</keyword>
<dbReference type="AlphaFoldDB" id="A0AA43GS53"/>
<keyword evidence="2" id="KW-1003">Cell membrane</keyword>
<evidence type="ECO:0000256" key="2">
    <source>
        <dbReference type="ARBA" id="ARBA00022475"/>
    </source>
</evidence>
<feature type="transmembrane region" description="Helical" evidence="6">
    <location>
        <begin position="336"/>
        <end position="355"/>
    </location>
</feature>
<evidence type="ECO:0000313" key="7">
    <source>
        <dbReference type="EMBL" id="MDH6060425.1"/>
    </source>
</evidence>
<evidence type="ECO:0000256" key="6">
    <source>
        <dbReference type="SAM" id="Phobius"/>
    </source>
</evidence>
<evidence type="ECO:0000256" key="5">
    <source>
        <dbReference type="ARBA" id="ARBA00023136"/>
    </source>
</evidence>
<reference evidence="7 8" key="1">
    <citation type="journal article" date="2023" name="J. Phycol.">
        <title>Chrysosporum ovalisporum is synonymous with the true-branching cyanobacterium Umezakia natans (Nostocales/Aphanizomenonaceae).</title>
        <authorList>
            <person name="McGregor G.B."/>
            <person name="Sendall B.C."/>
            <person name="Niiyama Y."/>
            <person name="Tuji A."/>
            <person name="Willis A."/>
        </authorList>
    </citation>
    <scope>NUCLEOTIDE SEQUENCE [LARGE SCALE GENOMIC DNA]</scope>
    <source>
        <strain evidence="7 8">ANA360D</strain>
    </source>
</reference>
<feature type="transmembrane region" description="Helical" evidence="6">
    <location>
        <begin position="21"/>
        <end position="43"/>
    </location>
</feature>
<protein>
    <submittedName>
        <fullName evidence="7">LptF/LptG family permease</fullName>
    </submittedName>
</protein>
<evidence type="ECO:0000256" key="4">
    <source>
        <dbReference type="ARBA" id="ARBA00022989"/>
    </source>
</evidence>
<dbReference type="Pfam" id="PF03739">
    <property type="entry name" value="LptF_LptG"/>
    <property type="match status" value="1"/>
</dbReference>
<evidence type="ECO:0000256" key="1">
    <source>
        <dbReference type="ARBA" id="ARBA00004651"/>
    </source>
</evidence>
<feature type="transmembrane region" description="Helical" evidence="6">
    <location>
        <begin position="109"/>
        <end position="127"/>
    </location>
</feature>
<accession>A0AA43GS53</accession>
<dbReference type="InterPro" id="IPR005495">
    <property type="entry name" value="LptG/LptF_permease"/>
</dbReference>
<keyword evidence="3 6" id="KW-0812">Transmembrane</keyword>
<feature type="transmembrane region" description="Helical" evidence="6">
    <location>
        <begin position="361"/>
        <end position="380"/>
    </location>
</feature>
<dbReference type="GO" id="GO:0043190">
    <property type="term" value="C:ATP-binding cassette (ABC) transporter complex"/>
    <property type="evidence" value="ECO:0007669"/>
    <property type="project" value="TreeGrafter"/>
</dbReference>
<keyword evidence="4 6" id="KW-1133">Transmembrane helix</keyword>